<dbReference type="Proteomes" id="UP001153148">
    <property type="component" value="Unassembled WGS sequence"/>
</dbReference>
<comment type="subcellular location">
    <subcellularLocation>
        <location evidence="1">Membrane</location>
        <topology evidence="1">Multi-pass membrane protein</topology>
    </subcellularLocation>
</comment>
<dbReference type="Gene3D" id="1.20.1560.10">
    <property type="entry name" value="ABC transporter type 1, transmembrane domain"/>
    <property type="match status" value="1"/>
</dbReference>
<evidence type="ECO:0000313" key="10">
    <source>
        <dbReference type="Proteomes" id="UP001153148"/>
    </source>
</evidence>
<feature type="non-terminal residue" evidence="9">
    <location>
        <position position="172"/>
    </location>
</feature>
<sequence>MQYLSSGSGYLGMIWMALTTLLLQFAVSTTDYWMAYWVRQEELRDYRQLYDKMQNSTYNRSYIVMDEETAEGSYIMSANMCIYIYSSLIISIYLFTIAKSVAFVIGLTRSNEVVHNLMFKRVINTNTRFFDTNPSAKSPVFTHLQATLRGLSTIRAYEAQNILKAEFDNYQV</sequence>
<keyword evidence="10" id="KW-1185">Reference proteome</keyword>
<dbReference type="PANTHER" id="PTHR24223">
    <property type="entry name" value="ATP-BINDING CASSETTE SUB-FAMILY C"/>
    <property type="match status" value="1"/>
</dbReference>
<keyword evidence="7 8" id="KW-0472">Membrane</keyword>
<evidence type="ECO:0000313" key="9">
    <source>
        <dbReference type="EMBL" id="CAG2063521.1"/>
    </source>
</evidence>
<reference evidence="9" key="1">
    <citation type="submission" date="2021-03" db="EMBL/GenBank/DDBJ databases">
        <authorList>
            <person name="Tran Van P."/>
        </authorList>
    </citation>
    <scope>NUCLEOTIDE SEQUENCE</scope>
</reference>
<dbReference type="EMBL" id="CAJPIN010027054">
    <property type="protein sequence ID" value="CAG2063521.1"/>
    <property type="molecule type" value="Genomic_DNA"/>
</dbReference>
<keyword evidence="5" id="KW-0067">ATP-binding</keyword>
<evidence type="ECO:0000256" key="5">
    <source>
        <dbReference type="ARBA" id="ARBA00022840"/>
    </source>
</evidence>
<evidence type="ECO:0000256" key="4">
    <source>
        <dbReference type="ARBA" id="ARBA00022741"/>
    </source>
</evidence>
<dbReference type="PANTHER" id="PTHR24223:SF456">
    <property type="entry name" value="MULTIDRUG RESISTANCE-ASSOCIATED PROTEIN LETHAL(2)03659"/>
    <property type="match status" value="1"/>
</dbReference>
<keyword evidence="6 8" id="KW-1133">Transmembrane helix</keyword>
<keyword evidence="3 8" id="KW-0812">Transmembrane</keyword>
<proteinExistence type="inferred from homology"/>
<evidence type="ECO:0000256" key="7">
    <source>
        <dbReference type="ARBA" id="ARBA00023136"/>
    </source>
</evidence>
<dbReference type="SUPFAM" id="SSF90123">
    <property type="entry name" value="ABC transporter transmembrane region"/>
    <property type="match status" value="1"/>
</dbReference>
<comment type="similarity">
    <text evidence="2">Belongs to the ABC transporter superfamily. ABCC family. Conjugate transporter (TC 3.A.1.208) subfamily.</text>
</comment>
<dbReference type="InterPro" id="IPR050173">
    <property type="entry name" value="ABC_transporter_C-like"/>
</dbReference>
<organism evidence="9 10">
    <name type="scientific">Timema podura</name>
    <name type="common">Walking stick</name>
    <dbReference type="NCBI Taxonomy" id="61482"/>
    <lineage>
        <taxon>Eukaryota</taxon>
        <taxon>Metazoa</taxon>
        <taxon>Ecdysozoa</taxon>
        <taxon>Arthropoda</taxon>
        <taxon>Hexapoda</taxon>
        <taxon>Insecta</taxon>
        <taxon>Pterygota</taxon>
        <taxon>Neoptera</taxon>
        <taxon>Polyneoptera</taxon>
        <taxon>Phasmatodea</taxon>
        <taxon>Timematodea</taxon>
        <taxon>Timematoidea</taxon>
        <taxon>Timematidae</taxon>
        <taxon>Timema</taxon>
    </lineage>
</organism>
<protein>
    <recommendedName>
        <fullName evidence="11">ABC transmembrane type-1 domain-containing protein</fullName>
    </recommendedName>
</protein>
<name>A0ABN7P6Q7_TIMPD</name>
<evidence type="ECO:0000256" key="3">
    <source>
        <dbReference type="ARBA" id="ARBA00022692"/>
    </source>
</evidence>
<evidence type="ECO:0000256" key="6">
    <source>
        <dbReference type="ARBA" id="ARBA00022989"/>
    </source>
</evidence>
<dbReference type="InterPro" id="IPR036640">
    <property type="entry name" value="ABC1_TM_sf"/>
</dbReference>
<keyword evidence="4" id="KW-0547">Nucleotide-binding</keyword>
<evidence type="ECO:0000256" key="8">
    <source>
        <dbReference type="SAM" id="Phobius"/>
    </source>
</evidence>
<gene>
    <name evidence="9" type="ORF">TPAB3V08_LOCUS10468</name>
</gene>
<feature type="transmembrane region" description="Helical" evidence="8">
    <location>
        <begin position="82"/>
        <end position="108"/>
    </location>
</feature>
<comment type="caution">
    <text evidence="9">The sequence shown here is derived from an EMBL/GenBank/DDBJ whole genome shotgun (WGS) entry which is preliminary data.</text>
</comment>
<feature type="transmembrane region" description="Helical" evidence="8">
    <location>
        <begin position="7"/>
        <end position="27"/>
    </location>
</feature>
<evidence type="ECO:0000256" key="1">
    <source>
        <dbReference type="ARBA" id="ARBA00004141"/>
    </source>
</evidence>
<evidence type="ECO:0008006" key="11">
    <source>
        <dbReference type="Google" id="ProtNLM"/>
    </source>
</evidence>
<accession>A0ABN7P6Q7</accession>
<evidence type="ECO:0000256" key="2">
    <source>
        <dbReference type="ARBA" id="ARBA00009726"/>
    </source>
</evidence>